<evidence type="ECO:0000259" key="10">
    <source>
        <dbReference type="Pfam" id="PF00288"/>
    </source>
</evidence>
<keyword evidence="6 9" id="KW-0418">Kinase</keyword>
<dbReference type="PANTHER" id="PTHR43527">
    <property type="entry name" value="4-DIPHOSPHOCYTIDYL-2-C-METHYL-D-ERYTHRITOL KINASE, CHLOROPLASTIC"/>
    <property type="match status" value="1"/>
</dbReference>
<keyword evidence="5 9" id="KW-0547">Nucleotide-binding</keyword>
<sequence length="317" mass="33649">MLGVDGKTGFAVSLVPFIERPDGHGVSTLSVCSPAKVNLSLKILGKRHDGYHELLTEMVMISLCDRILFREATDKKDLLILSGRTVDGEIEDNLVLRALRLFRNFIGERGSQKYFRVDLEKNIPVGAGLGGGSSNAAAALWAANRLSGNPVALKDLMVLGSRLGSDVPFFLGEAHAVAYGRGEKIHPCPPLPPRTIVLWNPLVPLSTAKIYGGVSAPSTDSLTDSETLPKISSLLSDGQGLNDLEPVALSILPVIREVKSLMTAGGAVLSLMSGSGPTVFGLFDGSGEAEAVRQQLEQHFKGWSGVFETLSSPAFSG</sequence>
<feature type="active site" evidence="9">
    <location>
        <position position="36"/>
    </location>
</feature>
<dbReference type="InterPro" id="IPR020568">
    <property type="entry name" value="Ribosomal_Su5_D2-typ_SF"/>
</dbReference>
<comment type="pathway">
    <text evidence="9">Isoprenoid biosynthesis; isopentenyl diphosphate biosynthesis via DXP pathway; isopentenyl diphosphate from 1-deoxy-D-xylulose 5-phosphate: step 3/6.</text>
</comment>
<accession>A0A7C3LUY5</accession>
<dbReference type="InterPro" id="IPR004424">
    <property type="entry name" value="IspE"/>
</dbReference>
<dbReference type="SUPFAM" id="SSF55060">
    <property type="entry name" value="GHMP Kinase, C-terminal domain"/>
    <property type="match status" value="1"/>
</dbReference>
<evidence type="ECO:0000256" key="9">
    <source>
        <dbReference type="HAMAP-Rule" id="MF_00061"/>
    </source>
</evidence>
<reference evidence="12" key="1">
    <citation type="journal article" date="2020" name="mSystems">
        <title>Genome- and Community-Level Interaction Insights into Carbon Utilization and Element Cycling Functions of Hydrothermarchaeota in Hydrothermal Sediment.</title>
        <authorList>
            <person name="Zhou Z."/>
            <person name="Liu Y."/>
            <person name="Xu W."/>
            <person name="Pan J."/>
            <person name="Luo Z.H."/>
            <person name="Li M."/>
        </authorList>
    </citation>
    <scope>NUCLEOTIDE SEQUENCE [LARGE SCALE GENOMIC DNA]</scope>
    <source>
        <strain evidence="12">SpSt-902</strain>
    </source>
</reference>
<evidence type="ECO:0000256" key="8">
    <source>
        <dbReference type="ARBA" id="ARBA00032554"/>
    </source>
</evidence>
<dbReference type="AlphaFoldDB" id="A0A7C3LUY5"/>
<keyword evidence="9" id="KW-0414">Isoprene biosynthesis</keyword>
<dbReference type="NCBIfam" id="NF011202">
    <property type="entry name" value="PRK14608.1"/>
    <property type="match status" value="1"/>
</dbReference>
<comment type="similarity">
    <text evidence="1 9">Belongs to the GHMP kinase family. IspE subfamily.</text>
</comment>
<feature type="domain" description="GHMP kinase N-terminal" evidence="10">
    <location>
        <begin position="93"/>
        <end position="171"/>
    </location>
</feature>
<feature type="active site" evidence="9">
    <location>
        <position position="166"/>
    </location>
</feature>
<dbReference type="Pfam" id="PF00288">
    <property type="entry name" value="GHMP_kinases_N"/>
    <property type="match status" value="1"/>
</dbReference>
<evidence type="ECO:0000256" key="1">
    <source>
        <dbReference type="ARBA" id="ARBA00009684"/>
    </source>
</evidence>
<dbReference type="Gene3D" id="3.30.70.890">
    <property type="entry name" value="GHMP kinase, C-terminal domain"/>
    <property type="match status" value="1"/>
</dbReference>
<dbReference type="InterPro" id="IPR036554">
    <property type="entry name" value="GHMP_kinase_C_sf"/>
</dbReference>
<evidence type="ECO:0000256" key="6">
    <source>
        <dbReference type="ARBA" id="ARBA00022777"/>
    </source>
</evidence>
<dbReference type="InterPro" id="IPR006204">
    <property type="entry name" value="GHMP_kinase_N_dom"/>
</dbReference>
<dbReference type="EC" id="2.7.1.148" evidence="2 9"/>
<dbReference type="GO" id="GO:0050515">
    <property type="term" value="F:4-(cytidine 5'-diphospho)-2-C-methyl-D-erythritol kinase activity"/>
    <property type="evidence" value="ECO:0007669"/>
    <property type="project" value="UniProtKB-UniRule"/>
</dbReference>
<dbReference type="HAMAP" id="MF_00061">
    <property type="entry name" value="IspE"/>
    <property type="match status" value="1"/>
</dbReference>
<dbReference type="UniPathway" id="UPA00056">
    <property type="reaction ID" value="UER00094"/>
</dbReference>
<dbReference type="Gene3D" id="3.30.230.10">
    <property type="match status" value="1"/>
</dbReference>
<comment type="catalytic activity">
    <reaction evidence="9">
        <text>4-CDP-2-C-methyl-D-erythritol + ATP = 4-CDP-2-C-methyl-D-erythritol 2-phosphate + ADP + H(+)</text>
        <dbReference type="Rhea" id="RHEA:18437"/>
        <dbReference type="ChEBI" id="CHEBI:15378"/>
        <dbReference type="ChEBI" id="CHEBI:30616"/>
        <dbReference type="ChEBI" id="CHEBI:57823"/>
        <dbReference type="ChEBI" id="CHEBI:57919"/>
        <dbReference type="ChEBI" id="CHEBI:456216"/>
        <dbReference type="EC" id="2.7.1.148"/>
    </reaction>
</comment>
<dbReference type="SUPFAM" id="SSF54211">
    <property type="entry name" value="Ribosomal protein S5 domain 2-like"/>
    <property type="match status" value="1"/>
</dbReference>
<feature type="binding site" evidence="9">
    <location>
        <begin position="124"/>
        <end position="134"/>
    </location>
    <ligand>
        <name>ATP</name>
        <dbReference type="ChEBI" id="CHEBI:30616"/>
    </ligand>
</feature>
<organism evidence="12">
    <name type="scientific">Leptospirillum ferriphilum</name>
    <dbReference type="NCBI Taxonomy" id="178606"/>
    <lineage>
        <taxon>Bacteria</taxon>
        <taxon>Pseudomonadati</taxon>
        <taxon>Nitrospirota</taxon>
        <taxon>Nitrospiria</taxon>
        <taxon>Nitrospirales</taxon>
        <taxon>Nitrospiraceae</taxon>
        <taxon>Leptospirillum</taxon>
    </lineage>
</organism>
<dbReference type="GO" id="GO:0005524">
    <property type="term" value="F:ATP binding"/>
    <property type="evidence" value="ECO:0007669"/>
    <property type="project" value="UniProtKB-UniRule"/>
</dbReference>
<keyword evidence="7 9" id="KW-0067">ATP-binding</keyword>
<evidence type="ECO:0000256" key="2">
    <source>
        <dbReference type="ARBA" id="ARBA00012052"/>
    </source>
</evidence>
<evidence type="ECO:0000256" key="5">
    <source>
        <dbReference type="ARBA" id="ARBA00022741"/>
    </source>
</evidence>
<evidence type="ECO:0000256" key="7">
    <source>
        <dbReference type="ARBA" id="ARBA00022840"/>
    </source>
</evidence>
<evidence type="ECO:0000256" key="3">
    <source>
        <dbReference type="ARBA" id="ARBA00017473"/>
    </source>
</evidence>
<dbReference type="EMBL" id="DTMM01000142">
    <property type="protein sequence ID" value="HFT93661.1"/>
    <property type="molecule type" value="Genomic_DNA"/>
</dbReference>
<protein>
    <recommendedName>
        <fullName evidence="3 9">4-diphosphocytidyl-2-C-methyl-D-erythritol kinase</fullName>
        <shortName evidence="9">CMK</shortName>
        <ecNumber evidence="2 9">2.7.1.148</ecNumber>
    </recommendedName>
    <alternativeName>
        <fullName evidence="8 9">4-(cytidine-5'-diphospho)-2-C-methyl-D-erythritol kinase</fullName>
    </alternativeName>
</protein>
<dbReference type="NCBIfam" id="TIGR00154">
    <property type="entry name" value="ispE"/>
    <property type="match status" value="1"/>
</dbReference>
<comment type="function">
    <text evidence="9">Catalyzes the phosphorylation of the position 2 hydroxy group of 4-diphosphocytidyl-2C-methyl-D-erythritol.</text>
</comment>
<dbReference type="Pfam" id="PF08544">
    <property type="entry name" value="GHMP_kinases_C"/>
    <property type="match status" value="1"/>
</dbReference>
<dbReference type="PIRSF" id="PIRSF010376">
    <property type="entry name" value="IspE"/>
    <property type="match status" value="1"/>
</dbReference>
<name>A0A7C3LUY5_9BACT</name>
<evidence type="ECO:0000259" key="11">
    <source>
        <dbReference type="Pfam" id="PF08544"/>
    </source>
</evidence>
<dbReference type="InterPro" id="IPR014721">
    <property type="entry name" value="Ribsml_uS5_D2-typ_fold_subgr"/>
</dbReference>
<gene>
    <name evidence="9" type="primary">ispE</name>
    <name evidence="12" type="ORF">ENX03_06965</name>
</gene>
<comment type="caution">
    <text evidence="12">The sequence shown here is derived from an EMBL/GenBank/DDBJ whole genome shotgun (WGS) entry which is preliminary data.</text>
</comment>
<proteinExistence type="inferred from homology"/>
<dbReference type="GO" id="GO:0016114">
    <property type="term" value="P:terpenoid biosynthetic process"/>
    <property type="evidence" value="ECO:0007669"/>
    <property type="project" value="UniProtKB-UniRule"/>
</dbReference>
<dbReference type="InterPro" id="IPR013750">
    <property type="entry name" value="GHMP_kinase_C_dom"/>
</dbReference>
<feature type="domain" description="GHMP kinase C-terminal" evidence="11">
    <location>
        <begin position="232"/>
        <end position="301"/>
    </location>
</feature>
<dbReference type="GO" id="GO:0019288">
    <property type="term" value="P:isopentenyl diphosphate biosynthetic process, methylerythritol 4-phosphate pathway"/>
    <property type="evidence" value="ECO:0007669"/>
    <property type="project" value="UniProtKB-UniRule"/>
</dbReference>
<keyword evidence="4 9" id="KW-0808">Transferase</keyword>
<evidence type="ECO:0000256" key="4">
    <source>
        <dbReference type="ARBA" id="ARBA00022679"/>
    </source>
</evidence>
<dbReference type="PANTHER" id="PTHR43527:SF2">
    <property type="entry name" value="4-DIPHOSPHOCYTIDYL-2-C-METHYL-D-ERYTHRITOL KINASE, CHLOROPLASTIC"/>
    <property type="match status" value="1"/>
</dbReference>
<evidence type="ECO:0000313" key="12">
    <source>
        <dbReference type="EMBL" id="HFT93661.1"/>
    </source>
</evidence>